<dbReference type="Pfam" id="PF21761">
    <property type="entry name" value="RedAm-like_C"/>
    <property type="match status" value="1"/>
</dbReference>
<dbReference type="InterPro" id="IPR006115">
    <property type="entry name" value="6PGDH_NADP-bd"/>
</dbReference>
<dbReference type="InterPro" id="IPR036291">
    <property type="entry name" value="NAD(P)-bd_dom_sf"/>
</dbReference>
<dbReference type="GO" id="GO:0016491">
    <property type="term" value="F:oxidoreductase activity"/>
    <property type="evidence" value="ECO:0007669"/>
    <property type="project" value="UniProtKB-KW"/>
</dbReference>
<dbReference type="PANTHER" id="PTHR43580:SF2">
    <property type="entry name" value="CYTOKINE-LIKE NUCLEAR FACTOR N-PAC"/>
    <property type="match status" value="1"/>
</dbReference>
<dbReference type="SUPFAM" id="SSF51735">
    <property type="entry name" value="NAD(P)-binding Rossmann-fold domains"/>
    <property type="match status" value="1"/>
</dbReference>
<dbReference type="Pfam" id="PF03446">
    <property type="entry name" value="NAD_binding_2"/>
    <property type="match status" value="1"/>
</dbReference>
<protein>
    <submittedName>
        <fullName evidence="4">NAD(P)-dependent oxidoreductase</fullName>
    </submittedName>
</protein>
<sequence>MHSEVTVIGLGAMGSALARALLQAGKRVTVWNRSRIKAEGLAVAGARVADNAASAIADSPVCLVCVDNYTVANSILGSDEVAAALSGKLLVQLSTGGPQEARESEQWAHARGAGYVDGAILAFPPQMGSHEASIIASGAAAAFEQAAPLLKILAPSLSYLGERIGAASAQDCAVAAYFAGALLGALHGARICEAEGLRVDEFCSMLSDISPLLGGDIRHLGAVIQAENYGEPQASLKTWTAAITRLERHAQQVDIHRGFPEFASSIFRQGVDAGLGAQEVAALIKVLRAAS</sequence>
<dbReference type="Gene3D" id="3.40.50.720">
    <property type="entry name" value="NAD(P)-binding Rossmann-like Domain"/>
    <property type="match status" value="1"/>
</dbReference>
<organism evidence="4 5">
    <name type="scientific">Craterilacuibacter sinensis</name>
    <dbReference type="NCBI Taxonomy" id="2686017"/>
    <lineage>
        <taxon>Bacteria</taxon>
        <taxon>Pseudomonadati</taxon>
        <taxon>Pseudomonadota</taxon>
        <taxon>Betaproteobacteria</taxon>
        <taxon>Neisseriales</taxon>
        <taxon>Neisseriaceae</taxon>
        <taxon>Craterilacuibacter</taxon>
    </lineage>
</organism>
<reference evidence="4 5" key="1">
    <citation type="submission" date="2019-12" db="EMBL/GenBank/DDBJ databases">
        <title>Neisseriaceae gen. nov. sp. Genome sequencing and assembly.</title>
        <authorList>
            <person name="Liu Z."/>
            <person name="Li A."/>
        </authorList>
    </citation>
    <scope>NUCLEOTIDE SEQUENCE [LARGE SCALE GENOMIC DNA]</scope>
    <source>
        <strain evidence="4 5">B2N2-7</strain>
    </source>
</reference>
<dbReference type="Proteomes" id="UP000467214">
    <property type="component" value="Unassembled WGS sequence"/>
</dbReference>
<dbReference type="InterPro" id="IPR015815">
    <property type="entry name" value="HIBADH-related"/>
</dbReference>
<feature type="domain" description="6-phosphogluconate dehydrogenase NADP-binding" evidence="2">
    <location>
        <begin position="5"/>
        <end position="161"/>
    </location>
</feature>
<dbReference type="InterPro" id="IPR051265">
    <property type="entry name" value="HIBADH-related_NP60_sf"/>
</dbReference>
<gene>
    <name evidence="4" type="ORF">GQF02_03395</name>
</gene>
<dbReference type="Gene3D" id="1.10.1040.10">
    <property type="entry name" value="N-(1-d-carboxylethyl)-l-norvaline Dehydrogenase, domain 2"/>
    <property type="match status" value="1"/>
</dbReference>
<evidence type="ECO:0000259" key="3">
    <source>
        <dbReference type="Pfam" id="PF21761"/>
    </source>
</evidence>
<dbReference type="PANTHER" id="PTHR43580">
    <property type="entry name" value="OXIDOREDUCTASE GLYR1-RELATED"/>
    <property type="match status" value="1"/>
</dbReference>
<comment type="caution">
    <text evidence="4">The sequence shown here is derived from an EMBL/GenBank/DDBJ whole genome shotgun (WGS) entry which is preliminary data.</text>
</comment>
<proteinExistence type="predicted"/>
<evidence type="ECO:0000259" key="2">
    <source>
        <dbReference type="Pfam" id="PF03446"/>
    </source>
</evidence>
<dbReference type="PIRSF" id="PIRSF000103">
    <property type="entry name" value="HIBADH"/>
    <property type="match status" value="1"/>
</dbReference>
<dbReference type="AlphaFoldDB" id="A0A845BKU2"/>
<dbReference type="InterPro" id="IPR048666">
    <property type="entry name" value="RedAm-like_C"/>
</dbReference>
<dbReference type="InterPro" id="IPR013328">
    <property type="entry name" value="6PGD_dom2"/>
</dbReference>
<dbReference type="EMBL" id="WSSB01000002">
    <property type="protein sequence ID" value="MXR36020.1"/>
    <property type="molecule type" value="Genomic_DNA"/>
</dbReference>
<keyword evidence="5" id="KW-1185">Reference proteome</keyword>
<keyword evidence="1" id="KW-0560">Oxidoreductase</keyword>
<evidence type="ECO:0000313" key="4">
    <source>
        <dbReference type="EMBL" id="MXR36020.1"/>
    </source>
</evidence>
<feature type="domain" description="NADPH-dependent reductive aminase-like C-terminal" evidence="3">
    <location>
        <begin position="165"/>
        <end position="288"/>
    </location>
</feature>
<accession>A0A845BKU2</accession>
<evidence type="ECO:0000313" key="5">
    <source>
        <dbReference type="Proteomes" id="UP000467214"/>
    </source>
</evidence>
<evidence type="ECO:0000256" key="1">
    <source>
        <dbReference type="ARBA" id="ARBA00023002"/>
    </source>
</evidence>
<name>A0A845BKU2_9NEIS</name>
<dbReference type="GO" id="GO:0050661">
    <property type="term" value="F:NADP binding"/>
    <property type="evidence" value="ECO:0007669"/>
    <property type="project" value="InterPro"/>
</dbReference>
<dbReference type="RefSeq" id="WP_160794839.1">
    <property type="nucleotide sequence ID" value="NZ_WSSB01000002.1"/>
</dbReference>